<keyword evidence="4 11" id="KW-0255">Endonuclease</keyword>
<evidence type="ECO:0000256" key="6">
    <source>
        <dbReference type="ARBA" id="ARBA00022801"/>
    </source>
</evidence>
<comment type="caution">
    <text evidence="11">The sequence shown here is derived from an EMBL/GenBank/DDBJ whole genome shotgun (WGS) entry which is preliminary data.</text>
</comment>
<comment type="similarity">
    <text evidence="2">Belongs to the XPF family.</text>
</comment>
<evidence type="ECO:0000313" key="11">
    <source>
        <dbReference type="EMBL" id="CAK8987349.1"/>
    </source>
</evidence>
<dbReference type="InterPro" id="IPR006166">
    <property type="entry name" value="ERCC4_domain"/>
</dbReference>
<dbReference type="GO" id="GO:0004519">
    <property type="term" value="F:endonuclease activity"/>
    <property type="evidence" value="ECO:0007669"/>
    <property type="project" value="UniProtKB-KW"/>
</dbReference>
<organism evidence="11 12">
    <name type="scientific">Durusdinium trenchii</name>
    <dbReference type="NCBI Taxonomy" id="1381693"/>
    <lineage>
        <taxon>Eukaryota</taxon>
        <taxon>Sar</taxon>
        <taxon>Alveolata</taxon>
        <taxon>Dinophyceae</taxon>
        <taxon>Suessiales</taxon>
        <taxon>Symbiodiniaceae</taxon>
        <taxon>Durusdinium</taxon>
    </lineage>
</organism>
<evidence type="ECO:0000256" key="8">
    <source>
        <dbReference type="ARBA" id="ARBA00023204"/>
    </source>
</evidence>
<evidence type="ECO:0000256" key="9">
    <source>
        <dbReference type="ARBA" id="ARBA00023242"/>
    </source>
</evidence>
<name>A0ABP0HDY0_9DINO</name>
<evidence type="ECO:0000313" key="12">
    <source>
        <dbReference type="Proteomes" id="UP001642464"/>
    </source>
</evidence>
<accession>A0ABP0HDY0</accession>
<comment type="subcellular location">
    <subcellularLocation>
        <location evidence="1">Nucleus</location>
    </subcellularLocation>
</comment>
<dbReference type="InterPro" id="IPR011335">
    <property type="entry name" value="Restrct_endonuc-II-like"/>
</dbReference>
<evidence type="ECO:0000259" key="10">
    <source>
        <dbReference type="SMART" id="SM00891"/>
    </source>
</evidence>
<dbReference type="SMART" id="SM00891">
    <property type="entry name" value="ERCC4"/>
    <property type="match status" value="1"/>
</dbReference>
<keyword evidence="9" id="KW-0539">Nucleus</keyword>
<evidence type="ECO:0000256" key="5">
    <source>
        <dbReference type="ARBA" id="ARBA00022763"/>
    </source>
</evidence>
<evidence type="ECO:0000256" key="2">
    <source>
        <dbReference type="ARBA" id="ARBA00010015"/>
    </source>
</evidence>
<evidence type="ECO:0000256" key="4">
    <source>
        <dbReference type="ARBA" id="ARBA00022759"/>
    </source>
</evidence>
<dbReference type="SUPFAM" id="SSF52980">
    <property type="entry name" value="Restriction endonuclease-like"/>
    <property type="match status" value="1"/>
</dbReference>
<dbReference type="SUPFAM" id="SSF47781">
    <property type="entry name" value="RuvA domain 2-like"/>
    <property type="match status" value="1"/>
</dbReference>
<keyword evidence="7" id="KW-0238">DNA-binding</keyword>
<gene>
    <name evidence="11" type="ORF">SCF082_LOCUS931</name>
</gene>
<sequence length="972" mass="107559">MRALAFEKEMLATVLEEDCLTVTAKGLGHEVLLVKLMQLYCQQWDQAAKRGVNDGDGDDDAKRKKVPLVLLVNASGLADMLYNAIRNLGGPETQCSPPVVVTNKITSAERSKMYVDGGCFIVTSRILVVDLLSGTIDKSRITGVIVDKAHQITEKSNEGFILTILRSSKAFQGFVKAFSEAPEALATKFGFLSQVMGTLGVNKVHLWPRFHRSVRTVMDNAKPEVEELSQPLTEAMAGIQAEIVAALEMCLAELRRTENLDVSGLTVENGLFRSFEVSLRRQLDPLWHKVSRKTKQLVHDVGVLRKLLPDLLRFDAATMLHVLDNIKEEVNTNQAPSLWLLTDAADRIFQLAKRRVFRIKKVKFKPTQDQAAASNSNSNNKNKKAATAAAKSDFLAFDLPELLRGAVCLDESGRGKVRLMLRMEENPKYALLRHVLKEIQQKVEAAPPALVRRGGAHLVIFCRDRLTAKGIRARLCPQAAAELNSRHLETLFAARFKRFALAQGRADLCQPDAPRAALLALAEELHHKTSLPVETRLVCLEHLRRQLGAASGLQSAATVQPGKSFGLHDPAKGSSLRANTIVFPLNTGQDHFSLLEEVNPNFIVLFDPDVKTVRQAEVYQARHPSRKLRLYFLQYQDSAEEQRYLSDLKREQDTFKALIEEKAGIVLAKSNTVEGNAAALQDELELQQTKVVGYNLSTGEPIMASAMAASSSSSRSKGRVVPSIVVDMREFRSALPVMLFRSGIHIEPATIEVGDYILSPEICVERKSIPDLHGSFNSGRLFTQAEAMCRYYKRPNLLIEFDESKPFSLQAASEMHGEHSNSNILGKIVLLTTHFPNLRLLWSPSPHATVDLFRLMKANYGNPDVAVASKVTSETETAARSDTDVVVTSNTGAQELLRRLPGINVHNYVKVMRSVKNLRELSEMSLQSLTKLIGKGPAAKLFKFFNHEVDPMDESTGGGLVSLLAEDDDAAD</sequence>
<dbReference type="InterPro" id="IPR047520">
    <property type="entry name" value="XPF_nuclease"/>
</dbReference>
<evidence type="ECO:0000256" key="3">
    <source>
        <dbReference type="ARBA" id="ARBA00022722"/>
    </source>
</evidence>
<evidence type="ECO:0000256" key="7">
    <source>
        <dbReference type="ARBA" id="ARBA00023125"/>
    </source>
</evidence>
<dbReference type="PANTHER" id="PTHR10150:SF0">
    <property type="entry name" value="DNA REPAIR ENDONUCLEASE XPF"/>
    <property type="match status" value="1"/>
</dbReference>
<keyword evidence="3" id="KW-0540">Nuclease</keyword>
<evidence type="ECO:0000256" key="1">
    <source>
        <dbReference type="ARBA" id="ARBA00004123"/>
    </source>
</evidence>
<reference evidence="11 12" key="1">
    <citation type="submission" date="2024-02" db="EMBL/GenBank/DDBJ databases">
        <authorList>
            <person name="Chen Y."/>
            <person name="Shah S."/>
            <person name="Dougan E. K."/>
            <person name="Thang M."/>
            <person name="Chan C."/>
        </authorList>
    </citation>
    <scope>NUCLEOTIDE SEQUENCE [LARGE SCALE GENOMIC DNA]</scope>
</reference>
<proteinExistence type="inferred from homology"/>
<dbReference type="Proteomes" id="UP001642464">
    <property type="component" value="Unassembled WGS sequence"/>
</dbReference>
<protein>
    <submittedName>
        <fullName evidence="11">DNA repair endonuclease XPF (DNA excision repair protein ERCC-4)</fullName>
    </submittedName>
</protein>
<dbReference type="PANTHER" id="PTHR10150">
    <property type="entry name" value="DNA REPAIR ENDONUCLEASE XPF"/>
    <property type="match status" value="1"/>
</dbReference>
<feature type="domain" description="ERCC4" evidence="10">
    <location>
        <begin position="723"/>
        <end position="803"/>
    </location>
</feature>
<keyword evidence="12" id="KW-1185">Reference proteome</keyword>
<dbReference type="CDD" id="cd20078">
    <property type="entry name" value="XPF_nuclease_XPF_euk"/>
    <property type="match status" value="1"/>
</dbReference>
<dbReference type="Gene3D" id="3.40.50.10130">
    <property type="match status" value="1"/>
</dbReference>
<keyword evidence="6" id="KW-0378">Hydrolase</keyword>
<dbReference type="Gene3D" id="1.10.150.20">
    <property type="entry name" value="5' to 3' exonuclease, C-terminal subdomain"/>
    <property type="match status" value="1"/>
</dbReference>
<keyword evidence="8" id="KW-0234">DNA repair</keyword>
<keyword evidence="5" id="KW-0227">DNA damage</keyword>
<dbReference type="InterPro" id="IPR010994">
    <property type="entry name" value="RuvA_2-like"/>
</dbReference>
<dbReference type="EMBL" id="CAXAMM010000418">
    <property type="protein sequence ID" value="CAK8987349.1"/>
    <property type="molecule type" value="Genomic_DNA"/>
</dbReference>
<dbReference type="Pfam" id="PF02732">
    <property type="entry name" value="ERCC4"/>
    <property type="match status" value="1"/>
</dbReference>